<dbReference type="InterPro" id="IPR035897">
    <property type="entry name" value="Toll_tir_struct_dom_sf"/>
</dbReference>
<keyword evidence="5" id="KW-1185">Reference proteome</keyword>
<feature type="domain" description="TIR" evidence="3">
    <location>
        <begin position="15"/>
        <end position="134"/>
    </location>
</feature>
<evidence type="ECO:0000256" key="2">
    <source>
        <dbReference type="SAM" id="Phobius"/>
    </source>
</evidence>
<accession>A0ABW1EAA2</accession>
<keyword evidence="4" id="KW-0675">Receptor</keyword>
<protein>
    <submittedName>
        <fullName evidence="4">Toll/interleukin-1 receptor domain-containing protein</fullName>
    </submittedName>
</protein>
<dbReference type="Gene3D" id="3.40.50.10140">
    <property type="entry name" value="Toll/interleukin-1 receptor homology (TIR) domain"/>
    <property type="match status" value="1"/>
</dbReference>
<evidence type="ECO:0000313" key="4">
    <source>
        <dbReference type="EMBL" id="MFC5861274.1"/>
    </source>
</evidence>
<gene>
    <name evidence="4" type="ORF">ACFPT7_03120</name>
</gene>
<feature type="transmembrane region" description="Helical" evidence="2">
    <location>
        <begin position="198"/>
        <end position="219"/>
    </location>
</feature>
<organism evidence="4 5">
    <name type="scientific">Acidicapsa dinghuensis</name>
    <dbReference type="NCBI Taxonomy" id="2218256"/>
    <lineage>
        <taxon>Bacteria</taxon>
        <taxon>Pseudomonadati</taxon>
        <taxon>Acidobacteriota</taxon>
        <taxon>Terriglobia</taxon>
        <taxon>Terriglobales</taxon>
        <taxon>Acidobacteriaceae</taxon>
        <taxon>Acidicapsa</taxon>
    </lineage>
</organism>
<feature type="region of interest" description="Disordered" evidence="1">
    <location>
        <begin position="225"/>
        <end position="263"/>
    </location>
</feature>
<feature type="compositionally biased region" description="Low complexity" evidence="1">
    <location>
        <begin position="233"/>
        <end position="246"/>
    </location>
</feature>
<name>A0ABW1EAA2_9BACT</name>
<dbReference type="Pfam" id="PF13676">
    <property type="entry name" value="TIR_2"/>
    <property type="match status" value="1"/>
</dbReference>
<evidence type="ECO:0000259" key="3">
    <source>
        <dbReference type="Pfam" id="PF13676"/>
    </source>
</evidence>
<dbReference type="InterPro" id="IPR000157">
    <property type="entry name" value="TIR_dom"/>
</dbReference>
<dbReference type="EMBL" id="JBHSPH010000001">
    <property type="protein sequence ID" value="MFC5861274.1"/>
    <property type="molecule type" value="Genomic_DNA"/>
</dbReference>
<dbReference type="Proteomes" id="UP001596091">
    <property type="component" value="Unassembled WGS sequence"/>
</dbReference>
<evidence type="ECO:0000256" key="1">
    <source>
        <dbReference type="SAM" id="MobiDB-lite"/>
    </source>
</evidence>
<keyword evidence="2" id="KW-0472">Membrane</keyword>
<keyword evidence="2" id="KW-1133">Transmembrane helix</keyword>
<evidence type="ECO:0000313" key="5">
    <source>
        <dbReference type="Proteomes" id="UP001596091"/>
    </source>
</evidence>
<dbReference type="SUPFAM" id="SSF52200">
    <property type="entry name" value="Toll/Interleukin receptor TIR domain"/>
    <property type="match status" value="1"/>
</dbReference>
<proteinExistence type="predicted"/>
<dbReference type="RefSeq" id="WP_263334039.1">
    <property type="nucleotide sequence ID" value="NZ_JAGSYH010000002.1"/>
</dbReference>
<sequence length="383" mass="41330">MTAESGTATGTGRAIFISYRRDDTEGEAGRLFDDLVRAYGDTNVFMDVSGIEPGVDFRQAIDKNVSGCGVLLAVIGPTWATITGHDGTRRLDNPEDYVRLEISTALKRGIPVIPVLVHDAKMPALEQLPEDLRDLRYRNSVELTHTRWNSDVTLLIDALKSYVHVDLAAQTEPVHATVPVQLPAPQSENAQPARGSKLPLMLGLGGISVVLVVLLALLWTRSRQPSPGLQGEPTATQPQQKTPPDTAGGNSQDGGTVAPPGIPAVAESMLGKWQNSKNPAGGDDIAQITVANFGGRILVEVWGQCAGHLCAWGSRQGTVQGAAVVTGSWQLRNTEAEQRNQRSVALSLLTEGNSLQVTIKNHYQMQNGQTREIYNQFEFTKVQ</sequence>
<reference evidence="5" key="1">
    <citation type="journal article" date="2019" name="Int. J. Syst. Evol. Microbiol.">
        <title>The Global Catalogue of Microorganisms (GCM) 10K type strain sequencing project: providing services to taxonomists for standard genome sequencing and annotation.</title>
        <authorList>
            <consortium name="The Broad Institute Genomics Platform"/>
            <consortium name="The Broad Institute Genome Sequencing Center for Infectious Disease"/>
            <person name="Wu L."/>
            <person name="Ma J."/>
        </authorList>
    </citation>
    <scope>NUCLEOTIDE SEQUENCE [LARGE SCALE GENOMIC DNA]</scope>
    <source>
        <strain evidence="5">JCM 4087</strain>
    </source>
</reference>
<comment type="caution">
    <text evidence="4">The sequence shown here is derived from an EMBL/GenBank/DDBJ whole genome shotgun (WGS) entry which is preliminary data.</text>
</comment>
<keyword evidence="2" id="KW-0812">Transmembrane</keyword>